<sequence>MDCDETKPECSNCVNHSVRCIYDSPAPKTKKPVTLPAQTHKTENKVQVQFVEFNFLHVQPAPAPVPATPAPADNKTPALTLSRPTEPDFCLEDFEPQHFYVCSTAASLTEDPGSAEFWQTLVPRASFLSPLVHHLMLALACLHMTRTAPVQNRDDNGRCLARFEHHYATGLRLLTRGLPDISVGGDVIWIGSILLCFIGLARGPQANEFLFFDRGADAGPIEWLALLHGVDTVSTLLSKGRASPEDQQQQPTKPSPTLGSGCRPPPRAIPHTITQQFRESLSQIRQWIEKQSAAADPLLPTYRNAIDHTLQAFASLCPTSDGNADQNTTPAAAASSDRKPFGFVLFTWVTRLEQPFWEALQRKQPVALMLVAHFAALMRWMDGTWVSVGWPEHILRGAWMFLEEEERGLVRWLIDDVGVLGLSG</sequence>
<dbReference type="GO" id="GO:0009893">
    <property type="term" value="P:positive regulation of metabolic process"/>
    <property type="evidence" value="ECO:0007669"/>
    <property type="project" value="UniProtKB-ARBA"/>
</dbReference>
<name>A0A1L9X765_ASPA1</name>
<evidence type="ECO:0000256" key="3">
    <source>
        <dbReference type="ARBA" id="ARBA00023163"/>
    </source>
</evidence>
<reference evidence="8" key="1">
    <citation type="journal article" date="2017" name="Genome Biol.">
        <title>Comparative genomics reveals high biological diversity and specific adaptations in the industrially and medically important fungal genus Aspergillus.</title>
        <authorList>
            <person name="de Vries R.P."/>
            <person name="Riley R."/>
            <person name="Wiebenga A."/>
            <person name="Aguilar-Osorio G."/>
            <person name="Amillis S."/>
            <person name="Uchima C.A."/>
            <person name="Anderluh G."/>
            <person name="Asadollahi M."/>
            <person name="Askin M."/>
            <person name="Barry K."/>
            <person name="Battaglia E."/>
            <person name="Bayram O."/>
            <person name="Benocci T."/>
            <person name="Braus-Stromeyer S.A."/>
            <person name="Caldana C."/>
            <person name="Canovas D."/>
            <person name="Cerqueira G.C."/>
            <person name="Chen F."/>
            <person name="Chen W."/>
            <person name="Choi C."/>
            <person name="Clum A."/>
            <person name="Dos Santos R.A."/>
            <person name="Damasio A.R."/>
            <person name="Diallinas G."/>
            <person name="Emri T."/>
            <person name="Fekete E."/>
            <person name="Flipphi M."/>
            <person name="Freyberg S."/>
            <person name="Gallo A."/>
            <person name="Gournas C."/>
            <person name="Habgood R."/>
            <person name="Hainaut M."/>
            <person name="Harispe M.L."/>
            <person name="Henrissat B."/>
            <person name="Hilden K.S."/>
            <person name="Hope R."/>
            <person name="Hossain A."/>
            <person name="Karabika E."/>
            <person name="Karaffa L."/>
            <person name="Karanyi Z."/>
            <person name="Krasevec N."/>
            <person name="Kuo A."/>
            <person name="Kusch H."/>
            <person name="LaButti K."/>
            <person name="Lagendijk E.L."/>
            <person name="Lapidus A."/>
            <person name="Levasseur A."/>
            <person name="Lindquist E."/>
            <person name="Lipzen A."/>
            <person name="Logrieco A.F."/>
            <person name="MacCabe A."/>
            <person name="Maekelae M.R."/>
            <person name="Malavazi I."/>
            <person name="Melin P."/>
            <person name="Meyer V."/>
            <person name="Mielnichuk N."/>
            <person name="Miskei M."/>
            <person name="Molnar A.P."/>
            <person name="Mule G."/>
            <person name="Ngan C.Y."/>
            <person name="Orejas M."/>
            <person name="Orosz E."/>
            <person name="Ouedraogo J.P."/>
            <person name="Overkamp K.M."/>
            <person name="Park H.-S."/>
            <person name="Perrone G."/>
            <person name="Piumi F."/>
            <person name="Punt P.J."/>
            <person name="Ram A.F."/>
            <person name="Ramon A."/>
            <person name="Rauscher S."/>
            <person name="Record E."/>
            <person name="Riano-Pachon D.M."/>
            <person name="Robert V."/>
            <person name="Roehrig J."/>
            <person name="Ruller R."/>
            <person name="Salamov A."/>
            <person name="Salih N.S."/>
            <person name="Samson R.A."/>
            <person name="Sandor E."/>
            <person name="Sanguinetti M."/>
            <person name="Schuetze T."/>
            <person name="Sepcic K."/>
            <person name="Shelest E."/>
            <person name="Sherlock G."/>
            <person name="Sophianopoulou V."/>
            <person name="Squina F.M."/>
            <person name="Sun H."/>
            <person name="Susca A."/>
            <person name="Todd R.B."/>
            <person name="Tsang A."/>
            <person name="Unkles S.E."/>
            <person name="van de Wiele N."/>
            <person name="van Rossen-Uffink D."/>
            <person name="Oliveira J.V."/>
            <person name="Vesth T.C."/>
            <person name="Visser J."/>
            <person name="Yu J.-H."/>
            <person name="Zhou M."/>
            <person name="Andersen M.R."/>
            <person name="Archer D.B."/>
            <person name="Baker S.E."/>
            <person name="Benoit I."/>
            <person name="Brakhage A.A."/>
            <person name="Braus G.H."/>
            <person name="Fischer R."/>
            <person name="Frisvad J.C."/>
            <person name="Goldman G.H."/>
            <person name="Houbraken J."/>
            <person name="Oakley B."/>
            <person name="Pocsi I."/>
            <person name="Scazzocchio C."/>
            <person name="Seiboth B."/>
            <person name="vanKuyk P.A."/>
            <person name="Wortman J."/>
            <person name="Dyer P.S."/>
            <person name="Grigoriev I.V."/>
        </authorList>
    </citation>
    <scope>NUCLEOTIDE SEQUENCE [LARGE SCALE GENOMIC DNA]</scope>
    <source>
        <strain evidence="8">ATCC 16872 / CBS 172.66 / WB 5094</strain>
    </source>
</reference>
<keyword evidence="2" id="KW-0238">DNA-binding</keyword>
<dbReference type="Pfam" id="PF00172">
    <property type="entry name" value="Zn_clus"/>
    <property type="match status" value="1"/>
</dbReference>
<feature type="domain" description="Zn(2)-C6 fungal-type" evidence="6">
    <location>
        <begin position="3"/>
        <end position="28"/>
    </location>
</feature>
<dbReference type="PANTHER" id="PTHR47657">
    <property type="entry name" value="STEROL REGULATORY ELEMENT-BINDING PROTEIN ECM22"/>
    <property type="match status" value="1"/>
</dbReference>
<protein>
    <recommendedName>
        <fullName evidence="6">Zn(2)-C6 fungal-type domain-containing protein</fullName>
    </recommendedName>
</protein>
<dbReference type="EMBL" id="KV878970">
    <property type="protein sequence ID" value="OJK04272.1"/>
    <property type="molecule type" value="Genomic_DNA"/>
</dbReference>
<evidence type="ECO:0000313" key="8">
    <source>
        <dbReference type="Proteomes" id="UP000184546"/>
    </source>
</evidence>
<dbReference type="GO" id="GO:0003677">
    <property type="term" value="F:DNA binding"/>
    <property type="evidence" value="ECO:0007669"/>
    <property type="project" value="UniProtKB-KW"/>
</dbReference>
<evidence type="ECO:0000259" key="6">
    <source>
        <dbReference type="Pfam" id="PF00172"/>
    </source>
</evidence>
<evidence type="ECO:0000313" key="7">
    <source>
        <dbReference type="EMBL" id="OJK04272.1"/>
    </source>
</evidence>
<keyword evidence="8" id="KW-1185">Reference proteome</keyword>
<dbReference type="Gene3D" id="4.10.240.10">
    <property type="entry name" value="Zn(2)-C6 fungal-type DNA-binding domain"/>
    <property type="match status" value="1"/>
</dbReference>
<dbReference type="STRING" id="690307.A0A1L9X765"/>
<dbReference type="VEuPathDB" id="FungiDB:ASPACDRAFT_37826"/>
<dbReference type="CDD" id="cd00067">
    <property type="entry name" value="GAL4"/>
    <property type="match status" value="1"/>
</dbReference>
<dbReference type="GO" id="GO:0008270">
    <property type="term" value="F:zinc ion binding"/>
    <property type="evidence" value="ECO:0007669"/>
    <property type="project" value="InterPro"/>
</dbReference>
<dbReference type="InterPro" id="IPR001138">
    <property type="entry name" value="Zn2Cys6_DnaBD"/>
</dbReference>
<dbReference type="GeneID" id="30974163"/>
<feature type="region of interest" description="Disordered" evidence="5">
    <location>
        <begin position="239"/>
        <end position="269"/>
    </location>
</feature>
<dbReference type="AlphaFoldDB" id="A0A1L9X765"/>
<proteinExistence type="predicted"/>
<organism evidence="7 8">
    <name type="scientific">Aspergillus aculeatus (strain ATCC 16872 / CBS 172.66 / WB 5094)</name>
    <dbReference type="NCBI Taxonomy" id="690307"/>
    <lineage>
        <taxon>Eukaryota</taxon>
        <taxon>Fungi</taxon>
        <taxon>Dikarya</taxon>
        <taxon>Ascomycota</taxon>
        <taxon>Pezizomycotina</taxon>
        <taxon>Eurotiomycetes</taxon>
        <taxon>Eurotiomycetidae</taxon>
        <taxon>Eurotiales</taxon>
        <taxon>Aspergillaceae</taxon>
        <taxon>Aspergillus</taxon>
        <taxon>Aspergillus subgen. Circumdati</taxon>
    </lineage>
</organism>
<keyword evidence="3" id="KW-0804">Transcription</keyword>
<feature type="compositionally biased region" description="Polar residues" evidence="5">
    <location>
        <begin position="245"/>
        <end position="258"/>
    </location>
</feature>
<evidence type="ECO:0000256" key="1">
    <source>
        <dbReference type="ARBA" id="ARBA00023015"/>
    </source>
</evidence>
<dbReference type="InterPro" id="IPR036864">
    <property type="entry name" value="Zn2-C6_fun-type_DNA-bd_sf"/>
</dbReference>
<dbReference type="OrthoDB" id="5226580at2759"/>
<dbReference type="GO" id="GO:0000981">
    <property type="term" value="F:DNA-binding transcription factor activity, RNA polymerase II-specific"/>
    <property type="evidence" value="ECO:0007669"/>
    <property type="project" value="InterPro"/>
</dbReference>
<keyword evidence="1" id="KW-0805">Transcription regulation</keyword>
<evidence type="ECO:0000256" key="4">
    <source>
        <dbReference type="ARBA" id="ARBA00023242"/>
    </source>
</evidence>
<dbReference type="RefSeq" id="XP_020060611.1">
    <property type="nucleotide sequence ID" value="XM_020200349.1"/>
</dbReference>
<evidence type="ECO:0000256" key="2">
    <source>
        <dbReference type="ARBA" id="ARBA00023125"/>
    </source>
</evidence>
<dbReference type="Proteomes" id="UP000184546">
    <property type="component" value="Unassembled WGS sequence"/>
</dbReference>
<evidence type="ECO:0000256" key="5">
    <source>
        <dbReference type="SAM" id="MobiDB-lite"/>
    </source>
</evidence>
<gene>
    <name evidence="7" type="ORF">ASPACDRAFT_37826</name>
</gene>
<dbReference type="PANTHER" id="PTHR47657:SF13">
    <property type="entry name" value="ZN(2)-C6 FUNGAL-TYPE DOMAIN-CONTAINING PROTEIN-RELATED"/>
    <property type="match status" value="1"/>
</dbReference>
<accession>A0A1L9X765</accession>
<keyword evidence="4" id="KW-0539">Nucleus</keyword>
<dbReference type="OMA" id="FWRDEAP"/>
<dbReference type="InterPro" id="IPR052400">
    <property type="entry name" value="Zn2-C6_fungal_TF"/>
</dbReference>